<keyword evidence="1" id="KW-1133">Transmembrane helix</keyword>
<dbReference type="Proteomes" id="UP001552299">
    <property type="component" value="Unassembled WGS sequence"/>
</dbReference>
<dbReference type="AlphaFoldDB" id="A0ABD0U766"/>
<evidence type="ECO:0000313" key="3">
    <source>
        <dbReference type="Proteomes" id="UP001552299"/>
    </source>
</evidence>
<feature type="transmembrane region" description="Helical" evidence="1">
    <location>
        <begin position="30"/>
        <end position="47"/>
    </location>
</feature>
<keyword evidence="1" id="KW-0812">Transmembrane</keyword>
<organism evidence="2 3">
    <name type="scientific">Dendrobium thyrsiflorum</name>
    <name type="common">Pinecone-like raceme dendrobium</name>
    <name type="synonym">Orchid</name>
    <dbReference type="NCBI Taxonomy" id="117978"/>
    <lineage>
        <taxon>Eukaryota</taxon>
        <taxon>Viridiplantae</taxon>
        <taxon>Streptophyta</taxon>
        <taxon>Embryophyta</taxon>
        <taxon>Tracheophyta</taxon>
        <taxon>Spermatophyta</taxon>
        <taxon>Magnoliopsida</taxon>
        <taxon>Liliopsida</taxon>
        <taxon>Asparagales</taxon>
        <taxon>Orchidaceae</taxon>
        <taxon>Epidendroideae</taxon>
        <taxon>Malaxideae</taxon>
        <taxon>Dendrobiinae</taxon>
        <taxon>Dendrobium</taxon>
    </lineage>
</organism>
<evidence type="ECO:0000256" key="1">
    <source>
        <dbReference type="SAM" id="Phobius"/>
    </source>
</evidence>
<accession>A0ABD0U766</accession>
<gene>
    <name evidence="2" type="ORF">M5K25_023026</name>
</gene>
<name>A0ABD0U766_DENTH</name>
<keyword evidence="1" id="KW-0472">Membrane</keyword>
<protein>
    <submittedName>
        <fullName evidence="2">Uncharacterized protein</fullName>
    </submittedName>
</protein>
<comment type="caution">
    <text evidence="2">The sequence shown here is derived from an EMBL/GenBank/DDBJ whole genome shotgun (WGS) entry which is preliminary data.</text>
</comment>
<evidence type="ECO:0000313" key="2">
    <source>
        <dbReference type="EMBL" id="KAL0908530.1"/>
    </source>
</evidence>
<reference evidence="2 3" key="1">
    <citation type="journal article" date="2024" name="Plant Biotechnol. J.">
        <title>Dendrobium thyrsiflorum genome and its molecular insights into genes involved in important horticultural traits.</title>
        <authorList>
            <person name="Chen B."/>
            <person name="Wang J.Y."/>
            <person name="Zheng P.J."/>
            <person name="Li K.L."/>
            <person name="Liang Y.M."/>
            <person name="Chen X.F."/>
            <person name="Zhang C."/>
            <person name="Zhao X."/>
            <person name="He X."/>
            <person name="Zhang G.Q."/>
            <person name="Liu Z.J."/>
            <person name="Xu Q."/>
        </authorList>
    </citation>
    <scope>NUCLEOTIDE SEQUENCE [LARGE SCALE GENOMIC DNA]</scope>
    <source>
        <strain evidence="2">GZMU011</strain>
    </source>
</reference>
<keyword evidence="3" id="KW-1185">Reference proteome</keyword>
<sequence length="84" mass="9815">MEALSRQNRVFACIMAVVWPQKKDDVGMEILFYILIIEVMLIMATHLSDHQSWFPLLRISSVAFSNGLVWFEGIELEEMKVIRE</sequence>
<proteinExistence type="predicted"/>
<dbReference type="EMBL" id="JANQDX010000017">
    <property type="protein sequence ID" value="KAL0908530.1"/>
    <property type="molecule type" value="Genomic_DNA"/>
</dbReference>